<keyword evidence="2" id="KW-0812">Transmembrane</keyword>
<sequence length="172" mass="18934">MYRLRALTAATVGMVQLSRRHHTGAFRSHQRRRLMLAALAGVTGISASTGLLWTRAYAEAGSSVKHEEQMQEEEPLNDVVDEAVSDGALESSSGEEEDEAGSEGKKKKQRIGFRDRKMKRGAVTSNQHANPVIKSTCIYLNWVSSEMPAVGMEQSDNSRVNELQLTLTVGKM</sequence>
<feature type="transmembrane region" description="Helical" evidence="2">
    <location>
        <begin position="34"/>
        <end position="53"/>
    </location>
</feature>
<dbReference type="OrthoDB" id="10056860at2759"/>
<keyword evidence="2" id="KW-0472">Membrane</keyword>
<feature type="compositionally biased region" description="Acidic residues" evidence="1">
    <location>
        <begin position="70"/>
        <end position="84"/>
    </location>
</feature>
<name>A0A3N0XCW7_ANAGA</name>
<organism evidence="3 4">
    <name type="scientific">Anabarilius grahami</name>
    <name type="common">Kanglang fish</name>
    <name type="synonym">Barilius grahami</name>
    <dbReference type="NCBI Taxonomy" id="495550"/>
    <lineage>
        <taxon>Eukaryota</taxon>
        <taxon>Metazoa</taxon>
        <taxon>Chordata</taxon>
        <taxon>Craniata</taxon>
        <taxon>Vertebrata</taxon>
        <taxon>Euteleostomi</taxon>
        <taxon>Actinopterygii</taxon>
        <taxon>Neopterygii</taxon>
        <taxon>Teleostei</taxon>
        <taxon>Ostariophysi</taxon>
        <taxon>Cypriniformes</taxon>
        <taxon>Xenocyprididae</taxon>
        <taxon>Xenocypridinae</taxon>
        <taxon>Xenocypridinae incertae sedis</taxon>
        <taxon>Anabarilius</taxon>
    </lineage>
</organism>
<evidence type="ECO:0000256" key="1">
    <source>
        <dbReference type="SAM" id="MobiDB-lite"/>
    </source>
</evidence>
<dbReference type="EMBL" id="RJVU01080244">
    <property type="protein sequence ID" value="ROI15180.1"/>
    <property type="molecule type" value="Genomic_DNA"/>
</dbReference>
<evidence type="ECO:0000256" key="2">
    <source>
        <dbReference type="SAM" id="Phobius"/>
    </source>
</evidence>
<keyword evidence="2" id="KW-1133">Transmembrane helix</keyword>
<feature type="region of interest" description="Disordered" evidence="1">
    <location>
        <begin position="63"/>
        <end position="127"/>
    </location>
</feature>
<protein>
    <submittedName>
        <fullName evidence="3">Calcium uptake protein 1, mitochondrial</fullName>
    </submittedName>
</protein>
<gene>
    <name evidence="3" type="ORF">DPX16_8979</name>
</gene>
<keyword evidence="4" id="KW-1185">Reference proteome</keyword>
<dbReference type="AlphaFoldDB" id="A0A3N0XCW7"/>
<dbReference type="Proteomes" id="UP000281406">
    <property type="component" value="Unassembled WGS sequence"/>
</dbReference>
<evidence type="ECO:0000313" key="3">
    <source>
        <dbReference type="EMBL" id="ROI15180.1"/>
    </source>
</evidence>
<accession>A0A3N0XCW7</accession>
<evidence type="ECO:0000313" key="4">
    <source>
        <dbReference type="Proteomes" id="UP000281406"/>
    </source>
</evidence>
<comment type="caution">
    <text evidence="3">The sequence shown here is derived from an EMBL/GenBank/DDBJ whole genome shotgun (WGS) entry which is preliminary data.</text>
</comment>
<reference evidence="3 4" key="1">
    <citation type="submission" date="2018-10" db="EMBL/GenBank/DDBJ databases">
        <title>Genome assembly for a Yunnan-Guizhou Plateau 3E fish, Anabarilius grahami (Regan), and its evolutionary and genetic applications.</title>
        <authorList>
            <person name="Jiang W."/>
        </authorList>
    </citation>
    <scope>NUCLEOTIDE SEQUENCE [LARGE SCALE GENOMIC DNA]</scope>
    <source>
        <strain evidence="3">AG-KIZ</strain>
        <tissue evidence="3">Muscle</tissue>
    </source>
</reference>
<feature type="compositionally biased region" description="Basic residues" evidence="1">
    <location>
        <begin position="105"/>
        <end position="120"/>
    </location>
</feature>
<proteinExistence type="predicted"/>